<evidence type="ECO:0000313" key="2">
    <source>
        <dbReference type="Proteomes" id="UP000736384"/>
    </source>
</evidence>
<accession>A0AA43Z8M6</accession>
<sequence>MHASQYESCIQACSHCAWACETCAASCLREHDVQTMARCIALDMDCADVCKLAASLMARGSDYARDFCRQCAQICRACGEECARHEAEHCQRCAQACRACAEECERMAA</sequence>
<comment type="caution">
    <text evidence="1">The sequence shown here is derived from an EMBL/GenBank/DDBJ whole genome shotgun (WGS) entry which is preliminary data.</text>
</comment>
<evidence type="ECO:0000313" key="1">
    <source>
        <dbReference type="EMBL" id="NHN78970.1"/>
    </source>
</evidence>
<dbReference type="Pfam" id="PF03860">
    <property type="entry name" value="Csp"/>
    <property type="match status" value="1"/>
</dbReference>
<dbReference type="Gene3D" id="1.20.1270.360">
    <property type="match status" value="1"/>
</dbReference>
<organism evidence="1 2">
    <name type="scientific">Azotobacter chroococcum</name>
    <dbReference type="NCBI Taxonomy" id="353"/>
    <lineage>
        <taxon>Bacteria</taxon>
        <taxon>Pseudomonadati</taxon>
        <taxon>Pseudomonadota</taxon>
        <taxon>Gammaproteobacteria</taxon>
        <taxon>Pseudomonadales</taxon>
        <taxon>Pseudomonadaceae</taxon>
        <taxon>Azotobacter</taxon>
    </lineage>
</organism>
<name>A0AA43Z8M6_9GAMM</name>
<dbReference type="AlphaFoldDB" id="A0AA43Z8M6"/>
<proteinExistence type="predicted"/>
<dbReference type="EMBL" id="JAAPAP010000015">
    <property type="protein sequence ID" value="NHN78970.1"/>
    <property type="molecule type" value="Genomic_DNA"/>
</dbReference>
<dbReference type="InterPro" id="IPR044543">
    <property type="entry name" value="YHJQ-like"/>
</dbReference>
<dbReference type="RefSeq" id="WP_165893542.1">
    <property type="nucleotide sequence ID" value="NZ_JAAPAP010000015.1"/>
</dbReference>
<gene>
    <name evidence="1" type="ORF">HA520_17075</name>
</gene>
<dbReference type="InterPro" id="IPR005560">
    <property type="entry name" value="Csp_YhjQ"/>
</dbReference>
<protein>
    <submittedName>
        <fullName evidence="1">Four-helix bundle copper-binding protein</fullName>
    </submittedName>
</protein>
<dbReference type="Proteomes" id="UP000736384">
    <property type="component" value="Unassembled WGS sequence"/>
</dbReference>
<dbReference type="PANTHER" id="PTHR37310">
    <property type="entry name" value="CYTOPLASMIC PROTEIN-RELATED"/>
    <property type="match status" value="1"/>
</dbReference>
<reference evidence="1" key="1">
    <citation type="submission" date="2020-03" db="EMBL/GenBank/DDBJ databases">
        <title>Genome assembly of Azotobacter chroococcum W5.</title>
        <authorList>
            <person name="Kannepalli A."/>
        </authorList>
    </citation>
    <scope>NUCLEOTIDE SEQUENCE</scope>
    <source>
        <strain evidence="1">W5</strain>
    </source>
</reference>
<dbReference type="CDD" id="cd08026">
    <property type="entry name" value="DUF326"/>
    <property type="match status" value="1"/>
</dbReference>
<dbReference type="PANTHER" id="PTHR37310:SF1">
    <property type="entry name" value="CYTOPLASMIC PROTEIN"/>
    <property type="match status" value="1"/>
</dbReference>